<dbReference type="AlphaFoldDB" id="A0A0E0P4X8"/>
<dbReference type="OMA" id="LKGEMHF"/>
<sequence length="65" mass="6489">MAAAIPAISGKGGGLGGLQCGKGSPRVAADEVARGCATGGGLIFGIELNLDQRNYLKGEMHFATN</sequence>
<feature type="compositionally biased region" description="Gly residues" evidence="1">
    <location>
        <begin position="10"/>
        <end position="20"/>
    </location>
</feature>
<protein>
    <submittedName>
        <fullName evidence="2">Uncharacterized protein</fullName>
    </submittedName>
</protein>
<feature type="region of interest" description="Disordered" evidence="1">
    <location>
        <begin position="1"/>
        <end position="23"/>
    </location>
</feature>
<accession>A0A0E0P4X8</accession>
<evidence type="ECO:0000313" key="2">
    <source>
        <dbReference type="EnsemblPlants" id="ORUFI04G01900.1"/>
    </source>
</evidence>
<dbReference type="Gramene" id="ORUFI04G01900.1">
    <property type="protein sequence ID" value="ORUFI04G01900.1"/>
    <property type="gene ID" value="ORUFI04G01900"/>
</dbReference>
<dbReference type="EnsemblPlants" id="ORUFI04G01900.1">
    <property type="protein sequence ID" value="ORUFI04G01900.1"/>
    <property type="gene ID" value="ORUFI04G01900"/>
</dbReference>
<evidence type="ECO:0000256" key="1">
    <source>
        <dbReference type="SAM" id="MobiDB-lite"/>
    </source>
</evidence>
<reference evidence="2" key="2">
    <citation type="submission" date="2015-06" db="UniProtKB">
        <authorList>
            <consortium name="EnsemblPlants"/>
        </authorList>
    </citation>
    <scope>IDENTIFICATION</scope>
</reference>
<dbReference type="HOGENOM" id="CLU_2853754_0_0_1"/>
<organism evidence="2 3">
    <name type="scientific">Oryza rufipogon</name>
    <name type="common">Brownbeard rice</name>
    <name type="synonym">Asian wild rice</name>
    <dbReference type="NCBI Taxonomy" id="4529"/>
    <lineage>
        <taxon>Eukaryota</taxon>
        <taxon>Viridiplantae</taxon>
        <taxon>Streptophyta</taxon>
        <taxon>Embryophyta</taxon>
        <taxon>Tracheophyta</taxon>
        <taxon>Spermatophyta</taxon>
        <taxon>Magnoliopsida</taxon>
        <taxon>Liliopsida</taxon>
        <taxon>Poales</taxon>
        <taxon>Poaceae</taxon>
        <taxon>BOP clade</taxon>
        <taxon>Oryzoideae</taxon>
        <taxon>Oryzeae</taxon>
        <taxon>Oryzinae</taxon>
        <taxon>Oryza</taxon>
    </lineage>
</organism>
<keyword evidence="3" id="KW-1185">Reference proteome</keyword>
<dbReference type="Proteomes" id="UP000008022">
    <property type="component" value="Unassembled WGS sequence"/>
</dbReference>
<reference evidence="3" key="1">
    <citation type="submission" date="2013-06" db="EMBL/GenBank/DDBJ databases">
        <authorList>
            <person name="Zhao Q."/>
        </authorList>
    </citation>
    <scope>NUCLEOTIDE SEQUENCE</scope>
    <source>
        <strain evidence="3">cv. W1943</strain>
    </source>
</reference>
<proteinExistence type="predicted"/>
<evidence type="ECO:0000313" key="3">
    <source>
        <dbReference type="Proteomes" id="UP000008022"/>
    </source>
</evidence>
<name>A0A0E0P4X8_ORYRU</name>